<gene>
    <name evidence="1" type="ordered locus">RHE_CH00943</name>
</gene>
<dbReference type="AlphaFoldDB" id="Q2KBN2"/>
<sequence length="133" mass="14770">MTPRPRDWRMRPAAAINQDASSPAPIAALFANRFNCPVMRRPLLLRQTSNRSLSLAPDFAQLLSFFVNQDREKARKMVGVAAKSRQTCGFCHITTHGRPDREPAHQGELHEKAFGGCFDRNAGRFGAACGSCR</sequence>
<organism evidence="1 2">
    <name type="scientific">Rhizobium etli (strain ATCC 51251 / DSM 11541 / JCM 21823 / NBRC 15573 / CFN 42)</name>
    <dbReference type="NCBI Taxonomy" id="347834"/>
    <lineage>
        <taxon>Bacteria</taxon>
        <taxon>Pseudomonadati</taxon>
        <taxon>Pseudomonadota</taxon>
        <taxon>Alphaproteobacteria</taxon>
        <taxon>Hyphomicrobiales</taxon>
        <taxon>Rhizobiaceae</taxon>
        <taxon>Rhizobium/Agrobacterium group</taxon>
        <taxon>Rhizobium</taxon>
    </lineage>
</organism>
<keyword evidence="2" id="KW-1185">Reference proteome</keyword>
<evidence type="ECO:0000313" key="1">
    <source>
        <dbReference type="EMBL" id="ABC89754.1"/>
    </source>
</evidence>
<reference evidence="1 2" key="1">
    <citation type="journal article" date="2006" name="Proc. Natl. Acad. Sci. U.S.A.">
        <title>The partitioned Rhizobium etli genome: genetic and metabolic redundancy in seven interacting replicons.</title>
        <authorList>
            <person name="Gonzalez V."/>
            <person name="Santamaria R.I."/>
            <person name="Bustos P."/>
            <person name="Hernandez-Gonzalez I."/>
            <person name="Medrano-Soto A."/>
            <person name="Moreno-Hagelsieb G."/>
            <person name="Janga S.C."/>
            <person name="Ramirez M.A."/>
            <person name="Jimenez-Jacinto V."/>
            <person name="Collado-Vides J."/>
            <person name="Davila G."/>
        </authorList>
    </citation>
    <scope>NUCLEOTIDE SEQUENCE [LARGE SCALE GENOMIC DNA]</scope>
    <source>
        <strain evidence="2">ATCC 51251 / DSM 11541 / JCM 21823 / NBRC 15573 / CFN 42</strain>
    </source>
</reference>
<accession>Q2KBN2</accession>
<name>Q2KBN2_RHIEC</name>
<evidence type="ECO:0000313" key="2">
    <source>
        <dbReference type="Proteomes" id="UP000001936"/>
    </source>
</evidence>
<proteinExistence type="predicted"/>
<protein>
    <submittedName>
        <fullName evidence="1">Uncharacterized protein</fullName>
    </submittedName>
</protein>
<dbReference type="Proteomes" id="UP000001936">
    <property type="component" value="Chromosome"/>
</dbReference>
<dbReference type="EMBL" id="CP000133">
    <property type="protein sequence ID" value="ABC89754.1"/>
    <property type="molecule type" value="Genomic_DNA"/>
</dbReference>
<dbReference type="KEGG" id="ret:RHE_CH00943"/>
<dbReference type="HOGENOM" id="CLU_1905018_0_0_5"/>